<keyword evidence="5" id="KW-0539">Nucleus</keyword>
<dbReference type="CDD" id="cd00067">
    <property type="entry name" value="GAL4"/>
    <property type="match status" value="1"/>
</dbReference>
<feature type="compositionally biased region" description="Low complexity" evidence="6">
    <location>
        <begin position="44"/>
        <end position="54"/>
    </location>
</feature>
<organism evidence="8 9">
    <name type="scientific">Microbotryum saponariae</name>
    <dbReference type="NCBI Taxonomy" id="289078"/>
    <lineage>
        <taxon>Eukaryota</taxon>
        <taxon>Fungi</taxon>
        <taxon>Dikarya</taxon>
        <taxon>Basidiomycota</taxon>
        <taxon>Pucciniomycotina</taxon>
        <taxon>Microbotryomycetes</taxon>
        <taxon>Microbotryales</taxon>
        <taxon>Microbotryaceae</taxon>
        <taxon>Microbotryum</taxon>
    </lineage>
</organism>
<dbReference type="GO" id="GO:0000981">
    <property type="term" value="F:DNA-binding transcription factor activity, RNA polymerase II-specific"/>
    <property type="evidence" value="ECO:0007669"/>
    <property type="project" value="InterPro"/>
</dbReference>
<dbReference type="STRING" id="289078.A0A2X0LB12"/>
<keyword evidence="9" id="KW-1185">Reference proteome</keyword>
<protein>
    <submittedName>
        <fullName evidence="8">BZ3500_MvSof-1268-A1-R1_Chr7-3g09582 protein</fullName>
    </submittedName>
</protein>
<dbReference type="InterPro" id="IPR001138">
    <property type="entry name" value="Zn2Cys6_DnaBD"/>
</dbReference>
<dbReference type="InterPro" id="IPR050815">
    <property type="entry name" value="TF_fung"/>
</dbReference>
<keyword evidence="2" id="KW-0479">Metal-binding</keyword>
<evidence type="ECO:0000256" key="5">
    <source>
        <dbReference type="ARBA" id="ARBA00023242"/>
    </source>
</evidence>
<feature type="domain" description="Zn(2)-C6 fungal-type" evidence="7">
    <location>
        <begin position="71"/>
        <end position="105"/>
    </location>
</feature>
<evidence type="ECO:0000256" key="4">
    <source>
        <dbReference type="ARBA" id="ARBA00023163"/>
    </source>
</evidence>
<dbReference type="OrthoDB" id="39175at2759"/>
<dbReference type="GO" id="GO:0008270">
    <property type="term" value="F:zinc ion binding"/>
    <property type="evidence" value="ECO:0007669"/>
    <property type="project" value="InterPro"/>
</dbReference>
<dbReference type="Proteomes" id="UP000249723">
    <property type="component" value="Unassembled WGS sequence"/>
</dbReference>
<evidence type="ECO:0000256" key="2">
    <source>
        <dbReference type="ARBA" id="ARBA00022723"/>
    </source>
</evidence>
<evidence type="ECO:0000256" key="6">
    <source>
        <dbReference type="SAM" id="MobiDB-lite"/>
    </source>
</evidence>
<reference evidence="9" key="1">
    <citation type="submission" date="2016-10" db="EMBL/GenBank/DDBJ databases">
        <authorList>
            <person name="Jeantristanb JTB J.-T."/>
            <person name="Ricardo R."/>
        </authorList>
    </citation>
    <scope>NUCLEOTIDE SEQUENCE [LARGE SCALE GENOMIC DNA]</scope>
</reference>
<evidence type="ECO:0000313" key="9">
    <source>
        <dbReference type="Proteomes" id="UP000249723"/>
    </source>
</evidence>
<dbReference type="PROSITE" id="PS50048">
    <property type="entry name" value="ZN2_CY6_FUNGAL_2"/>
    <property type="match status" value="1"/>
</dbReference>
<dbReference type="GO" id="GO:0005634">
    <property type="term" value="C:nucleus"/>
    <property type="evidence" value="ECO:0007669"/>
    <property type="project" value="UniProtKB-SubCell"/>
</dbReference>
<name>A0A2X0LB12_9BASI</name>
<gene>
    <name evidence="8" type="ORF">BZ3500_MVSOF-1268-A1-R1_CHR7-3G09582</name>
</gene>
<dbReference type="EMBL" id="FMWP01000125">
    <property type="protein sequence ID" value="SDA02240.1"/>
    <property type="molecule type" value="Genomic_DNA"/>
</dbReference>
<feature type="region of interest" description="Disordered" evidence="6">
    <location>
        <begin position="769"/>
        <end position="818"/>
    </location>
</feature>
<accession>A0A2X0LB12</accession>
<keyword evidence="3" id="KW-0805">Transcription regulation</keyword>
<feature type="compositionally biased region" description="Basic and acidic residues" evidence="6">
    <location>
        <begin position="798"/>
        <end position="818"/>
    </location>
</feature>
<comment type="subcellular location">
    <subcellularLocation>
        <location evidence="1">Nucleus</location>
    </subcellularLocation>
</comment>
<proteinExistence type="predicted"/>
<evidence type="ECO:0000256" key="3">
    <source>
        <dbReference type="ARBA" id="ARBA00023015"/>
    </source>
</evidence>
<dbReference type="PANTHER" id="PTHR47338">
    <property type="entry name" value="ZN(II)2CYS6 TRANSCRIPTION FACTOR (EUROFUNG)-RELATED"/>
    <property type="match status" value="1"/>
</dbReference>
<dbReference type="PANTHER" id="PTHR47338:SF5">
    <property type="entry name" value="ZN(II)2CYS6 TRANSCRIPTION FACTOR (EUROFUNG)"/>
    <property type="match status" value="1"/>
</dbReference>
<keyword evidence="4" id="KW-0804">Transcription</keyword>
<evidence type="ECO:0000259" key="7">
    <source>
        <dbReference type="PROSITE" id="PS50048"/>
    </source>
</evidence>
<feature type="region of interest" description="Disordered" evidence="6">
    <location>
        <begin position="1"/>
        <end position="65"/>
    </location>
</feature>
<evidence type="ECO:0000313" key="8">
    <source>
        <dbReference type="EMBL" id="SDA02240.1"/>
    </source>
</evidence>
<dbReference type="AlphaFoldDB" id="A0A2X0LB12"/>
<sequence>MSSRASSEVASAPGALDGTGMLVEGDDETAGVGGTPPASHDTDAPSSPGSSSAFGGDGKSNKDAKAKGRFTCDACKLRKVRCIQEGQSCVQCSRHGIRTSLQCKLRRATCTFTPHVRKKMEPRAGKRIVLAKTGGTLVDSAAAREHGTASLNTSASSNPVSLSQLGKDGEPLSLVARRLQNAVAARVATSMSKDTGISAENEEVPYRQPAALPFSSVVAAQRAEAIAREAAREAREAIRLYNESPLVRYSGDTLADQQLSTALITHLIELFKATPQYWLGLFSLPVLSSQVQAVNGRLYDLPASTQVLARSVIALTACISSHPLLFTTPESTPYYYTHSSRIPSFDSINRNIPSLFGESDLREFGKRRAHACDKLREQAIGLAWEYGALVHGGRENVASCHLLGALIGVTSPMAGKPYSVAHATHLRELCVEGIPDPEMEWTFLIVSSNRPSSALPQACAQSMRIFPQLLDALNSLSSSTISIFEETDESLLAGLAPEPLESSASAAAALESAEVFDRCLYPFLYHATHLARRCVRQISGTLARSHWLDKAVVASYLSDLELLGALRSKLDTTAESLLGDKSSVPAHDGDSQVEVLAAIRFMVTVAWSSLVLPLLLNLQARIDSFETSNDSGKHATSDTTKRRAVAVDLLAEAYRRVGIRAGAMLAERVRDVPSLAWLTPGLMPLRLAEWTKLLIRLPAAPGEALEGALAGGSLSVGEKAERLEWLLNGMRLAGWATVSSDIDEAVTEVENFLIGPPGDELREATLDVEASSPNEGEASDVVYEAEGSDGQGDTRLLISDHDPKQDPEAVDDEGMHDA</sequence>
<evidence type="ECO:0000256" key="1">
    <source>
        <dbReference type="ARBA" id="ARBA00004123"/>
    </source>
</evidence>